<dbReference type="EMBL" id="CP002343">
    <property type="protein sequence ID" value="ADU49399.1"/>
    <property type="molecule type" value="Genomic_DNA"/>
</dbReference>
<evidence type="ECO:0000313" key="1">
    <source>
        <dbReference type="EMBL" id="ADU49399.1"/>
    </source>
</evidence>
<protein>
    <submittedName>
        <fullName evidence="1">Uncharacterized protein</fullName>
    </submittedName>
</protein>
<gene>
    <name evidence="1" type="ordered locus">Intca_2904</name>
</gene>
<dbReference type="RefSeq" id="WP_013493711.1">
    <property type="nucleotide sequence ID" value="NC_014830.1"/>
</dbReference>
<dbReference type="eggNOG" id="ENOG5030JX3">
    <property type="taxonomic scope" value="Bacteria"/>
</dbReference>
<proteinExistence type="predicted"/>
<dbReference type="Proteomes" id="UP000008914">
    <property type="component" value="Chromosome"/>
</dbReference>
<evidence type="ECO:0000313" key="2">
    <source>
        <dbReference type="Proteomes" id="UP000008914"/>
    </source>
</evidence>
<dbReference type="HOGENOM" id="CLU_2682860_0_0_11"/>
<accession>E6SAT8</accession>
<organism evidence="1 2">
    <name type="scientific">Intrasporangium calvum (strain ATCC 23552 / DSM 43043 / JCM 3097 / NBRC 12989 / NCIMB 10167 / NRRL B-3866 / 7 KIP)</name>
    <dbReference type="NCBI Taxonomy" id="710696"/>
    <lineage>
        <taxon>Bacteria</taxon>
        <taxon>Bacillati</taxon>
        <taxon>Actinomycetota</taxon>
        <taxon>Actinomycetes</taxon>
        <taxon>Micrococcales</taxon>
        <taxon>Intrasporangiaceae</taxon>
        <taxon>Intrasporangium</taxon>
    </lineage>
</organism>
<reference evidence="1 2" key="1">
    <citation type="journal article" date="2010" name="Stand. Genomic Sci.">
        <title>Complete genome sequence of Intrasporangium calvum type strain (7 KIP).</title>
        <authorList>
            <person name="Del Rio T.G."/>
            <person name="Chertkov O."/>
            <person name="Yasawong M."/>
            <person name="Lucas S."/>
            <person name="Deshpande S."/>
            <person name="Cheng J.F."/>
            <person name="Detter C."/>
            <person name="Tapia R."/>
            <person name="Han C."/>
            <person name="Goodwin L."/>
            <person name="Pitluck S."/>
            <person name="Liolios K."/>
            <person name="Ivanova N."/>
            <person name="Mavromatis K."/>
            <person name="Pati A."/>
            <person name="Chen A."/>
            <person name="Palaniappan K."/>
            <person name="Land M."/>
            <person name="Hauser L."/>
            <person name="Chang Y.J."/>
            <person name="Jeffries C.D."/>
            <person name="Rohde M."/>
            <person name="Pukall R."/>
            <person name="Sikorski J."/>
            <person name="Goker M."/>
            <person name="Woyke T."/>
            <person name="Bristow J."/>
            <person name="Eisen J.A."/>
            <person name="Markowitz V."/>
            <person name="Hugenholtz P."/>
            <person name="Kyrpides N.C."/>
            <person name="Klenk H.P."/>
            <person name="Lapidus A."/>
        </authorList>
    </citation>
    <scope>NUCLEOTIDE SEQUENCE [LARGE SCALE GENOMIC DNA]</scope>
    <source>
        <strain evidence="2">ATCC 23552 / DSM 43043 / JCM 3097 / NBRC 12989 / 7 KIP</strain>
    </source>
</reference>
<sequence length="74" mass="7509">MCLRPGTLVSYASVTRNIATYNAQLGIRALAGVIDGGGNKAADNGDPDQCEGLACTMAKLPTSPPGPHVSVPRA</sequence>
<keyword evidence="2" id="KW-1185">Reference proteome</keyword>
<name>E6SAT8_INTC7</name>
<dbReference type="KEGG" id="ica:Intca_2904"/>
<dbReference type="AlphaFoldDB" id="E6SAT8"/>